<keyword evidence="6 9" id="KW-0464">Manganese</keyword>
<keyword evidence="3 9" id="KW-0479">Metal-binding</keyword>
<evidence type="ECO:0000259" key="10">
    <source>
        <dbReference type="Pfam" id="PF02670"/>
    </source>
</evidence>
<dbReference type="AlphaFoldDB" id="A0A5S3PJ96"/>
<dbReference type="PANTHER" id="PTHR30525:SF0">
    <property type="entry name" value="1-DEOXY-D-XYLULOSE 5-PHOSPHATE REDUCTOISOMERASE, CHLOROPLASTIC"/>
    <property type="match status" value="1"/>
</dbReference>
<accession>A0A5S3PJ96</accession>
<dbReference type="Pfam" id="PF08436">
    <property type="entry name" value="DXP_redisom_C"/>
    <property type="match status" value="1"/>
</dbReference>
<dbReference type="GO" id="GO:0051484">
    <property type="term" value="P:isopentenyl diphosphate biosynthetic process, methylerythritol 4-phosphate pathway involved in terpenoid biosynthetic process"/>
    <property type="evidence" value="ECO:0007669"/>
    <property type="project" value="TreeGrafter"/>
</dbReference>
<feature type="binding site" evidence="9">
    <location>
        <position position="219"/>
    </location>
    <ligand>
        <name>Mn(2+)</name>
        <dbReference type="ChEBI" id="CHEBI:29035"/>
    </ligand>
</feature>
<dbReference type="Gene3D" id="1.10.1740.10">
    <property type="match status" value="1"/>
</dbReference>
<dbReference type="GO" id="GO:0070402">
    <property type="term" value="F:NADPH binding"/>
    <property type="evidence" value="ECO:0007669"/>
    <property type="project" value="InterPro"/>
</dbReference>
<comment type="cofactor">
    <cofactor evidence="9">
        <name>Mg(2+)</name>
        <dbReference type="ChEBI" id="CHEBI:18420"/>
    </cofactor>
    <cofactor evidence="9">
        <name>Mn(2+)</name>
        <dbReference type="ChEBI" id="CHEBI:29035"/>
    </cofactor>
</comment>
<dbReference type="SUPFAM" id="SSF51735">
    <property type="entry name" value="NAD(P)-binding Rossmann-fold domains"/>
    <property type="match status" value="1"/>
</dbReference>
<comment type="similarity">
    <text evidence="2 9">Belongs to the DXR family.</text>
</comment>
<dbReference type="RefSeq" id="WP_138660646.1">
    <property type="nucleotide sequence ID" value="NZ_VANS01000001.1"/>
</dbReference>
<comment type="pathway">
    <text evidence="1 9">Isoprenoid biosynthesis; isopentenyl diphosphate biosynthesis via DXP pathway; isopentenyl diphosphate from 1-deoxy-D-xylulose 5-phosphate: step 1/6.</text>
</comment>
<evidence type="ECO:0000259" key="11">
    <source>
        <dbReference type="Pfam" id="PF08436"/>
    </source>
</evidence>
<proteinExistence type="inferred from homology"/>
<dbReference type="EC" id="1.1.1.267" evidence="9"/>
<dbReference type="InterPro" id="IPR013512">
    <property type="entry name" value="DXP_reductoisomerase_N"/>
</dbReference>
<feature type="binding site" evidence="9">
    <location>
        <position position="215"/>
    </location>
    <ligand>
        <name>1-deoxy-D-xylulose 5-phosphate</name>
        <dbReference type="ChEBI" id="CHEBI:57792"/>
    </ligand>
</feature>
<feature type="binding site" evidence="9">
    <location>
        <position position="11"/>
    </location>
    <ligand>
        <name>NADPH</name>
        <dbReference type="ChEBI" id="CHEBI:57783"/>
    </ligand>
</feature>
<feature type="binding site" evidence="9">
    <location>
        <position position="123"/>
    </location>
    <ligand>
        <name>1-deoxy-D-xylulose 5-phosphate</name>
        <dbReference type="ChEBI" id="CHEBI:57792"/>
    </ligand>
</feature>
<evidence type="ECO:0000313" key="13">
    <source>
        <dbReference type="EMBL" id="TMM54474.1"/>
    </source>
</evidence>
<comment type="function">
    <text evidence="9">Catalyzes the NADPH-dependent rearrangement and reduction of 1-deoxy-D-xylulose-5-phosphate (DXP) to 2-C-methyl-D-erythritol 4-phosphate (MEP).</text>
</comment>
<evidence type="ECO:0000256" key="1">
    <source>
        <dbReference type="ARBA" id="ARBA00005094"/>
    </source>
</evidence>
<dbReference type="InterPro" id="IPR003821">
    <property type="entry name" value="DXP_reductoisomerase"/>
</dbReference>
<dbReference type="InterPro" id="IPR036169">
    <property type="entry name" value="DXPR_C_sf"/>
</dbReference>
<keyword evidence="14" id="KW-1185">Reference proteome</keyword>
<dbReference type="FunFam" id="3.40.50.720:FF:000045">
    <property type="entry name" value="1-deoxy-D-xylulose 5-phosphate reductoisomerase"/>
    <property type="match status" value="1"/>
</dbReference>
<feature type="binding site" evidence="9">
    <location>
        <position position="37"/>
    </location>
    <ligand>
        <name>NADPH</name>
        <dbReference type="ChEBI" id="CHEBI:57783"/>
    </ligand>
</feature>
<dbReference type="HAMAP" id="MF_00183">
    <property type="entry name" value="DXP_reductoisom"/>
    <property type="match status" value="1"/>
</dbReference>
<name>A0A5S3PJ96_9RHOB</name>
<dbReference type="Pfam" id="PF13288">
    <property type="entry name" value="DXPR_C"/>
    <property type="match status" value="1"/>
</dbReference>
<keyword evidence="4 9" id="KW-0521">NADP</keyword>
<reference evidence="13 14" key="1">
    <citation type="submission" date="2019-05" db="EMBL/GenBank/DDBJ databases">
        <title>Sulfitobacter sabulilitoris sp. nov., isolated from a marine sand.</title>
        <authorList>
            <person name="Yoon J.-H."/>
        </authorList>
    </citation>
    <scope>NUCLEOTIDE SEQUENCE [LARGE SCALE GENOMIC DNA]</scope>
    <source>
        <strain evidence="13 14">HSMS-29</strain>
    </source>
</reference>
<evidence type="ECO:0000256" key="5">
    <source>
        <dbReference type="ARBA" id="ARBA00023002"/>
    </source>
</evidence>
<dbReference type="UniPathway" id="UPA00056">
    <property type="reaction ID" value="UER00092"/>
</dbReference>
<evidence type="ECO:0000256" key="4">
    <source>
        <dbReference type="ARBA" id="ARBA00022857"/>
    </source>
</evidence>
<evidence type="ECO:0000313" key="14">
    <source>
        <dbReference type="Proteomes" id="UP000309550"/>
    </source>
</evidence>
<feature type="binding site" evidence="9">
    <location>
        <position position="210"/>
    </location>
    <ligand>
        <name>1-deoxy-D-xylulose 5-phosphate</name>
        <dbReference type="ChEBI" id="CHEBI:57792"/>
    </ligand>
</feature>
<feature type="binding site" evidence="9">
    <location>
        <position position="149"/>
    </location>
    <ligand>
        <name>1-deoxy-D-xylulose 5-phosphate</name>
        <dbReference type="ChEBI" id="CHEBI:57792"/>
    </ligand>
</feature>
<feature type="binding site" evidence="9">
    <location>
        <position position="150"/>
    </location>
    <ligand>
        <name>Mn(2+)</name>
        <dbReference type="ChEBI" id="CHEBI:29035"/>
    </ligand>
</feature>
<feature type="binding site" evidence="9">
    <location>
        <position position="148"/>
    </location>
    <ligand>
        <name>Mn(2+)</name>
        <dbReference type="ChEBI" id="CHEBI:29035"/>
    </ligand>
</feature>
<feature type="binding site" evidence="9">
    <location>
        <position position="39"/>
    </location>
    <ligand>
        <name>NADPH</name>
        <dbReference type="ChEBI" id="CHEBI:57783"/>
    </ligand>
</feature>
<dbReference type="SUPFAM" id="SSF55347">
    <property type="entry name" value="Glyceraldehyde-3-phosphate dehydrogenase-like, C-terminal domain"/>
    <property type="match status" value="1"/>
</dbReference>
<dbReference type="InterPro" id="IPR026877">
    <property type="entry name" value="DXPR_C"/>
</dbReference>
<feature type="binding site" evidence="9">
    <location>
        <position position="150"/>
    </location>
    <ligand>
        <name>1-deoxy-D-xylulose 5-phosphate</name>
        <dbReference type="ChEBI" id="CHEBI:57792"/>
    </ligand>
</feature>
<sequence>MPRRVSIFGATGSIGQNTIDLIARAPGDYTVVALTGATNIDRLARDARALNAQIAITAHDDLLADLRAALSGTGIEVAAGARAVEEAASRPADWVMSAIVGHAGLAPGLAALRQGATLALANKESLVCAGALMLGTARAHNARILPVDSEHSAVFQALTGEDMAAVERVIITASGGAFRDWPIEDLAAATPGQAATHPNWEMGQRITIDSASMFNKAMEVIETREFFGVDPDQIEVLVHPESMVHALVGFRDGALMAHVGPADMRHAIGYALHWPERRHIPVERLDLAAIGSLSFRPPDDTRWPALRLARDVMAMGGLAGAVFNAAKECALDGFIAGRITFPEMAQVVETVLDRIATRGGHIDATMTLDNVAQADHVARQEARAVIEKRAG</sequence>
<evidence type="ECO:0000256" key="9">
    <source>
        <dbReference type="HAMAP-Rule" id="MF_00183"/>
    </source>
</evidence>
<keyword evidence="13" id="KW-0413">Isomerase</keyword>
<dbReference type="EMBL" id="VANS01000001">
    <property type="protein sequence ID" value="TMM54474.1"/>
    <property type="molecule type" value="Genomic_DNA"/>
</dbReference>
<comment type="caution">
    <text evidence="13">The sequence shown here is derived from an EMBL/GenBank/DDBJ whole genome shotgun (WGS) entry which is preliminary data.</text>
</comment>
<evidence type="ECO:0000256" key="6">
    <source>
        <dbReference type="ARBA" id="ARBA00023211"/>
    </source>
</evidence>
<dbReference type="GO" id="GO:0030604">
    <property type="term" value="F:1-deoxy-D-xylulose-5-phosphate reductoisomerase activity"/>
    <property type="evidence" value="ECO:0007669"/>
    <property type="project" value="UniProtKB-UniRule"/>
</dbReference>
<organism evidence="13 14">
    <name type="scientific">Sulfitobacter sabulilitoris</name>
    <dbReference type="NCBI Taxonomy" id="2562655"/>
    <lineage>
        <taxon>Bacteria</taxon>
        <taxon>Pseudomonadati</taxon>
        <taxon>Pseudomonadota</taxon>
        <taxon>Alphaproteobacteria</taxon>
        <taxon>Rhodobacterales</taxon>
        <taxon>Roseobacteraceae</taxon>
        <taxon>Sulfitobacter</taxon>
    </lineage>
</organism>
<dbReference type="PIRSF" id="PIRSF006205">
    <property type="entry name" value="Dxp_reductismrs"/>
    <property type="match status" value="1"/>
</dbReference>
<feature type="binding site" evidence="9">
    <location>
        <position position="14"/>
    </location>
    <ligand>
        <name>NADPH</name>
        <dbReference type="ChEBI" id="CHEBI:57783"/>
    </ligand>
</feature>
<feature type="domain" description="1-deoxy-D-xylulose 5-phosphate reductoisomerase C-terminal" evidence="11">
    <location>
        <begin position="144"/>
        <end position="227"/>
    </location>
</feature>
<dbReference type="Gene3D" id="3.40.50.720">
    <property type="entry name" value="NAD(P)-binding Rossmann-like Domain"/>
    <property type="match status" value="1"/>
</dbReference>
<feature type="binding site" evidence="9">
    <location>
        <position position="12"/>
    </location>
    <ligand>
        <name>NADPH</name>
        <dbReference type="ChEBI" id="CHEBI:57783"/>
    </ligand>
</feature>
<keyword evidence="7 9" id="KW-0414">Isoprene biosynthesis</keyword>
<feature type="domain" description="1-deoxy-D-xylulose 5-phosphate reductoisomerase N-terminal" evidence="10">
    <location>
        <begin position="5"/>
        <end position="130"/>
    </location>
</feature>
<feature type="binding site" evidence="9">
    <location>
        <position position="203"/>
    </location>
    <ligand>
        <name>NADPH</name>
        <dbReference type="ChEBI" id="CHEBI:57783"/>
    </ligand>
</feature>
<dbReference type="InterPro" id="IPR013644">
    <property type="entry name" value="DXP_reductoisomerase_C"/>
</dbReference>
<dbReference type="GO" id="GO:0016853">
    <property type="term" value="F:isomerase activity"/>
    <property type="evidence" value="ECO:0007669"/>
    <property type="project" value="UniProtKB-KW"/>
</dbReference>
<feature type="binding site" evidence="9">
    <location>
        <position position="174"/>
    </location>
    <ligand>
        <name>1-deoxy-D-xylulose 5-phosphate</name>
        <dbReference type="ChEBI" id="CHEBI:57792"/>
    </ligand>
</feature>
<dbReference type="Pfam" id="PF02670">
    <property type="entry name" value="DXP_reductoisom"/>
    <property type="match status" value="1"/>
</dbReference>
<feature type="binding site" evidence="9">
    <location>
        <position position="219"/>
    </location>
    <ligand>
        <name>1-deoxy-D-xylulose 5-phosphate</name>
        <dbReference type="ChEBI" id="CHEBI:57792"/>
    </ligand>
</feature>
<dbReference type="NCBIfam" id="TIGR00243">
    <property type="entry name" value="Dxr"/>
    <property type="match status" value="1"/>
</dbReference>
<dbReference type="InterPro" id="IPR036291">
    <property type="entry name" value="NAD(P)-bd_dom_sf"/>
</dbReference>
<protein>
    <recommendedName>
        <fullName evidence="9">1-deoxy-D-xylulose 5-phosphate reductoisomerase</fullName>
        <shortName evidence="9">DXP reductoisomerase</shortName>
        <ecNumber evidence="9">1.1.1.267</ecNumber>
    </recommendedName>
    <alternativeName>
        <fullName evidence="9">1-deoxyxylulose-5-phosphate reductoisomerase</fullName>
    </alternativeName>
    <alternativeName>
        <fullName evidence="9">2-C-methyl-D-erythritol 4-phosphate synthase</fullName>
    </alternativeName>
</protein>
<dbReference type="GO" id="GO:0030145">
    <property type="term" value="F:manganese ion binding"/>
    <property type="evidence" value="ECO:0007669"/>
    <property type="project" value="TreeGrafter"/>
</dbReference>
<feature type="binding site" evidence="9">
    <location>
        <position position="122"/>
    </location>
    <ligand>
        <name>NADPH</name>
        <dbReference type="ChEBI" id="CHEBI:57783"/>
    </ligand>
</feature>
<dbReference type="Proteomes" id="UP000309550">
    <property type="component" value="Unassembled WGS sequence"/>
</dbReference>
<dbReference type="PANTHER" id="PTHR30525">
    <property type="entry name" value="1-DEOXY-D-XYLULOSE 5-PHOSPHATE REDUCTOISOMERASE"/>
    <property type="match status" value="1"/>
</dbReference>
<evidence type="ECO:0000259" key="12">
    <source>
        <dbReference type="Pfam" id="PF13288"/>
    </source>
</evidence>
<evidence type="ECO:0000256" key="2">
    <source>
        <dbReference type="ARBA" id="ARBA00006825"/>
    </source>
</evidence>
<comment type="catalytic activity">
    <reaction evidence="8">
        <text>2-C-methyl-D-erythritol 4-phosphate + NADP(+) = 1-deoxy-D-xylulose 5-phosphate + NADPH + H(+)</text>
        <dbReference type="Rhea" id="RHEA:13717"/>
        <dbReference type="ChEBI" id="CHEBI:15378"/>
        <dbReference type="ChEBI" id="CHEBI:57783"/>
        <dbReference type="ChEBI" id="CHEBI:57792"/>
        <dbReference type="ChEBI" id="CHEBI:58262"/>
        <dbReference type="ChEBI" id="CHEBI:58349"/>
        <dbReference type="EC" id="1.1.1.267"/>
    </reaction>
    <physiologicalReaction direction="right-to-left" evidence="8">
        <dbReference type="Rhea" id="RHEA:13719"/>
    </physiologicalReaction>
</comment>
<dbReference type="SUPFAM" id="SSF69055">
    <property type="entry name" value="1-deoxy-D-xylulose-5-phosphate reductoisomerase, C-terminal domain"/>
    <property type="match status" value="1"/>
</dbReference>
<gene>
    <name evidence="9" type="primary">dxr</name>
    <name evidence="13" type="ORF">FDT80_02450</name>
</gene>
<evidence type="ECO:0000256" key="8">
    <source>
        <dbReference type="ARBA" id="ARBA00048543"/>
    </source>
</evidence>
<feature type="binding site" evidence="9">
    <location>
        <position position="216"/>
    </location>
    <ligand>
        <name>1-deoxy-D-xylulose 5-phosphate</name>
        <dbReference type="ChEBI" id="CHEBI:57792"/>
    </ligand>
</feature>
<keyword evidence="9" id="KW-0460">Magnesium</keyword>
<evidence type="ECO:0000256" key="3">
    <source>
        <dbReference type="ARBA" id="ARBA00022723"/>
    </source>
</evidence>
<comment type="caution">
    <text evidence="9">Lacks conserved residue(s) required for the propagation of feature annotation.</text>
</comment>
<dbReference type="OrthoDB" id="9806546at2"/>
<feature type="binding site" evidence="9">
    <location>
        <position position="13"/>
    </location>
    <ligand>
        <name>NADPH</name>
        <dbReference type="ChEBI" id="CHEBI:57783"/>
    </ligand>
</feature>
<evidence type="ECO:0000256" key="7">
    <source>
        <dbReference type="ARBA" id="ARBA00023229"/>
    </source>
</evidence>
<keyword evidence="5 9" id="KW-0560">Oxidoreductase</keyword>
<feature type="binding site" evidence="9">
    <location>
        <position position="124"/>
    </location>
    <ligand>
        <name>NADPH</name>
        <dbReference type="ChEBI" id="CHEBI:57783"/>
    </ligand>
</feature>
<feature type="binding site" evidence="9">
    <location>
        <position position="197"/>
    </location>
    <ligand>
        <name>1-deoxy-D-xylulose 5-phosphate</name>
        <dbReference type="ChEBI" id="CHEBI:57792"/>
    </ligand>
</feature>
<feature type="domain" description="DXP reductoisomerase C-terminal" evidence="12">
    <location>
        <begin position="260"/>
        <end position="380"/>
    </location>
</feature>